<feature type="compositionally biased region" description="Basic residues" evidence="1">
    <location>
        <begin position="82"/>
        <end position="91"/>
    </location>
</feature>
<evidence type="ECO:0000313" key="2">
    <source>
        <dbReference type="EMBL" id="KAK9027339.1"/>
    </source>
</evidence>
<reference evidence="2 3" key="1">
    <citation type="journal article" date="2024" name="G3 (Bethesda)">
        <title>Genome assembly of Hibiscus sabdariffa L. provides insights into metabolisms of medicinal natural products.</title>
        <authorList>
            <person name="Kim T."/>
        </authorList>
    </citation>
    <scope>NUCLEOTIDE SEQUENCE [LARGE SCALE GENOMIC DNA]</scope>
    <source>
        <strain evidence="2">TK-2024</strain>
        <tissue evidence="2">Old leaves</tissue>
    </source>
</reference>
<comment type="caution">
    <text evidence="2">The sequence shown here is derived from an EMBL/GenBank/DDBJ whole genome shotgun (WGS) entry which is preliminary data.</text>
</comment>
<protein>
    <submittedName>
        <fullName evidence="2">Uncharacterized protein</fullName>
    </submittedName>
</protein>
<dbReference type="Proteomes" id="UP001396334">
    <property type="component" value="Unassembled WGS sequence"/>
</dbReference>
<feature type="region of interest" description="Disordered" evidence="1">
    <location>
        <begin position="81"/>
        <end position="100"/>
    </location>
</feature>
<organism evidence="2 3">
    <name type="scientific">Hibiscus sabdariffa</name>
    <name type="common">roselle</name>
    <dbReference type="NCBI Taxonomy" id="183260"/>
    <lineage>
        <taxon>Eukaryota</taxon>
        <taxon>Viridiplantae</taxon>
        <taxon>Streptophyta</taxon>
        <taxon>Embryophyta</taxon>
        <taxon>Tracheophyta</taxon>
        <taxon>Spermatophyta</taxon>
        <taxon>Magnoliopsida</taxon>
        <taxon>eudicotyledons</taxon>
        <taxon>Gunneridae</taxon>
        <taxon>Pentapetalae</taxon>
        <taxon>rosids</taxon>
        <taxon>malvids</taxon>
        <taxon>Malvales</taxon>
        <taxon>Malvaceae</taxon>
        <taxon>Malvoideae</taxon>
        <taxon>Hibiscus</taxon>
    </lineage>
</organism>
<accession>A0ABR2SQT2</accession>
<evidence type="ECO:0000256" key="1">
    <source>
        <dbReference type="SAM" id="MobiDB-lite"/>
    </source>
</evidence>
<proteinExistence type="predicted"/>
<gene>
    <name evidence="2" type="ORF">V6N11_067177</name>
</gene>
<dbReference type="EMBL" id="JBBPBN010000012">
    <property type="protein sequence ID" value="KAK9027339.1"/>
    <property type="molecule type" value="Genomic_DNA"/>
</dbReference>
<sequence>MRDWDVLIRHVSRTVKGDVGSLVVVLRGHEPGEICHDSEPIGLHELFLDDLHRALSVSHTAVVPVTVAFLSQTEPISPLVLNRRRHPRKPIRGSTGNPTVLGRFITRPASVRRAVATNDLPVPS</sequence>
<evidence type="ECO:0000313" key="3">
    <source>
        <dbReference type="Proteomes" id="UP001396334"/>
    </source>
</evidence>
<name>A0ABR2SQT2_9ROSI</name>
<keyword evidence="3" id="KW-1185">Reference proteome</keyword>